<evidence type="ECO:0000256" key="1">
    <source>
        <dbReference type="SAM" id="Coils"/>
    </source>
</evidence>
<organism evidence="2 3">
    <name type="scientific">Colletotrichum kahawae</name>
    <name type="common">Coffee berry disease fungus</name>
    <dbReference type="NCBI Taxonomy" id="34407"/>
    <lineage>
        <taxon>Eukaryota</taxon>
        <taxon>Fungi</taxon>
        <taxon>Dikarya</taxon>
        <taxon>Ascomycota</taxon>
        <taxon>Pezizomycotina</taxon>
        <taxon>Sordariomycetes</taxon>
        <taxon>Hypocreomycetidae</taxon>
        <taxon>Glomerellales</taxon>
        <taxon>Glomerellaceae</taxon>
        <taxon>Colletotrichum</taxon>
        <taxon>Colletotrichum gloeosporioides species complex</taxon>
    </lineage>
</organism>
<keyword evidence="1" id="KW-0175">Coiled coil</keyword>
<dbReference type="EMBL" id="VYYT01000563">
    <property type="protein sequence ID" value="KAK2731760.1"/>
    <property type="molecule type" value="Genomic_DNA"/>
</dbReference>
<sequence>MMEPRRTSSVYSDTFKLDDILQRLTKQADDQYDTAIALLLRENIALQHELRAMRRIQKVMDSLVRDLAELMDQLAELLRTIRSRLAKGRASYLANCTAF</sequence>
<evidence type="ECO:0000313" key="3">
    <source>
        <dbReference type="Proteomes" id="UP001281614"/>
    </source>
</evidence>
<name>A0AAD9Y1M9_COLKA</name>
<gene>
    <name evidence="2" type="ORF">CKAH01_19053</name>
</gene>
<protein>
    <submittedName>
        <fullName evidence="2">Uncharacterized protein</fullName>
    </submittedName>
</protein>
<reference evidence="2" key="1">
    <citation type="submission" date="2023-02" db="EMBL/GenBank/DDBJ databases">
        <title>Colletotrichum kahawae CIFC_Que2 genome sequencing and assembly.</title>
        <authorList>
            <person name="Baroncelli R."/>
        </authorList>
    </citation>
    <scope>NUCLEOTIDE SEQUENCE</scope>
    <source>
        <strain evidence="2">CIFC_Que2</strain>
    </source>
</reference>
<comment type="caution">
    <text evidence="2">The sequence shown here is derived from an EMBL/GenBank/DDBJ whole genome shotgun (WGS) entry which is preliminary data.</text>
</comment>
<dbReference type="AlphaFoldDB" id="A0AAD9Y1M9"/>
<dbReference type="Proteomes" id="UP001281614">
    <property type="component" value="Unassembled WGS sequence"/>
</dbReference>
<feature type="coiled-coil region" evidence="1">
    <location>
        <begin position="53"/>
        <end position="80"/>
    </location>
</feature>
<proteinExistence type="predicted"/>
<accession>A0AAD9Y1M9</accession>
<evidence type="ECO:0000313" key="2">
    <source>
        <dbReference type="EMBL" id="KAK2731760.1"/>
    </source>
</evidence>
<keyword evidence="3" id="KW-1185">Reference proteome</keyword>